<dbReference type="Gramene" id="OGLUM02G17860.1">
    <property type="protein sequence ID" value="OGLUM02G17860.1"/>
    <property type="gene ID" value="OGLUM02G17860"/>
</dbReference>
<evidence type="ECO:0000313" key="2">
    <source>
        <dbReference type="Proteomes" id="UP000026961"/>
    </source>
</evidence>
<protein>
    <submittedName>
        <fullName evidence="1">Uncharacterized protein</fullName>
    </submittedName>
</protein>
<proteinExistence type="predicted"/>
<keyword evidence="2" id="KW-1185">Reference proteome</keyword>
<accession>A0A0D9YSM7</accession>
<sequence>MGAEITVVLNISEGLAEISKKLMDLALAAQSAEPAAFLEDAESSYWHVASLRPRGRVFKRHGWVSIGDASCLRHSRMRSPAHRPGSSAMAFCNHAGVGVTHGEALTLPRAAAQVPRVAGGRATSASPLGLAMVPSLLAPSTESEKTTSSGVCLELLKKRGVMSWALGRES</sequence>
<reference evidence="1" key="1">
    <citation type="submission" date="2015-04" db="UniProtKB">
        <authorList>
            <consortium name="EnsemblPlants"/>
        </authorList>
    </citation>
    <scope>IDENTIFICATION</scope>
</reference>
<name>A0A0D9YSM7_9ORYZ</name>
<dbReference type="Proteomes" id="UP000026961">
    <property type="component" value="Chromosome 2"/>
</dbReference>
<dbReference type="HOGENOM" id="CLU_1573078_0_0_1"/>
<organism evidence="1">
    <name type="scientific">Oryza glumipatula</name>
    <dbReference type="NCBI Taxonomy" id="40148"/>
    <lineage>
        <taxon>Eukaryota</taxon>
        <taxon>Viridiplantae</taxon>
        <taxon>Streptophyta</taxon>
        <taxon>Embryophyta</taxon>
        <taxon>Tracheophyta</taxon>
        <taxon>Spermatophyta</taxon>
        <taxon>Magnoliopsida</taxon>
        <taxon>Liliopsida</taxon>
        <taxon>Poales</taxon>
        <taxon>Poaceae</taxon>
        <taxon>BOP clade</taxon>
        <taxon>Oryzoideae</taxon>
        <taxon>Oryzeae</taxon>
        <taxon>Oryzinae</taxon>
        <taxon>Oryza</taxon>
    </lineage>
</organism>
<dbReference type="EnsemblPlants" id="OGLUM02G17860.1">
    <property type="protein sequence ID" value="OGLUM02G17860.1"/>
    <property type="gene ID" value="OGLUM02G17860"/>
</dbReference>
<evidence type="ECO:0000313" key="1">
    <source>
        <dbReference type="EnsemblPlants" id="OGLUM02G17860.1"/>
    </source>
</evidence>
<dbReference type="AlphaFoldDB" id="A0A0D9YSM7"/>
<reference evidence="1" key="2">
    <citation type="submission" date="2018-05" db="EMBL/GenBank/DDBJ databases">
        <title>OgluRS3 (Oryza glumaepatula Reference Sequence Version 3).</title>
        <authorList>
            <person name="Zhang J."/>
            <person name="Kudrna D."/>
            <person name="Lee S."/>
            <person name="Talag J."/>
            <person name="Welchert J."/>
            <person name="Wing R.A."/>
        </authorList>
    </citation>
    <scope>NUCLEOTIDE SEQUENCE [LARGE SCALE GENOMIC DNA]</scope>
</reference>